<gene>
    <name evidence="1" type="ORF">LTR78_005913</name>
</gene>
<dbReference type="AlphaFoldDB" id="A0AAE1C0P9"/>
<keyword evidence="2" id="KW-1185">Reference proteome</keyword>
<comment type="caution">
    <text evidence="1">The sequence shown here is derived from an EMBL/GenBank/DDBJ whole genome shotgun (WGS) entry which is preliminary data.</text>
</comment>
<protein>
    <submittedName>
        <fullName evidence="1">Uncharacterized protein</fullName>
    </submittedName>
</protein>
<dbReference type="EMBL" id="JAUTXT010000021">
    <property type="protein sequence ID" value="KAK3674066.1"/>
    <property type="molecule type" value="Genomic_DNA"/>
</dbReference>
<dbReference type="Proteomes" id="UP001274830">
    <property type="component" value="Unassembled WGS sequence"/>
</dbReference>
<proteinExistence type="predicted"/>
<evidence type="ECO:0000313" key="2">
    <source>
        <dbReference type="Proteomes" id="UP001274830"/>
    </source>
</evidence>
<name>A0AAE1C0P9_9PEZI</name>
<organism evidence="1 2">
    <name type="scientific">Recurvomyces mirabilis</name>
    <dbReference type="NCBI Taxonomy" id="574656"/>
    <lineage>
        <taxon>Eukaryota</taxon>
        <taxon>Fungi</taxon>
        <taxon>Dikarya</taxon>
        <taxon>Ascomycota</taxon>
        <taxon>Pezizomycotina</taxon>
        <taxon>Dothideomycetes</taxon>
        <taxon>Dothideomycetidae</taxon>
        <taxon>Mycosphaerellales</taxon>
        <taxon>Teratosphaeriaceae</taxon>
        <taxon>Recurvomyces</taxon>
    </lineage>
</organism>
<evidence type="ECO:0000313" key="1">
    <source>
        <dbReference type="EMBL" id="KAK3674066.1"/>
    </source>
</evidence>
<accession>A0AAE1C0P9</accession>
<sequence>MTGSKVLVYHYRHEGSPLVKGGLAVVDQRELDGILEKHPEIQMSSKSIARGVMTVDVHQRDLLTNEQSEGIGSYPNRDVNLAGVKLPVTVVLSSVLSGNHKKMIILSKKL</sequence>
<reference evidence="1" key="1">
    <citation type="submission" date="2023-07" db="EMBL/GenBank/DDBJ databases">
        <title>Black Yeasts Isolated from many extreme environments.</title>
        <authorList>
            <person name="Coleine C."/>
            <person name="Stajich J.E."/>
            <person name="Selbmann L."/>
        </authorList>
    </citation>
    <scope>NUCLEOTIDE SEQUENCE</scope>
    <source>
        <strain evidence="1">CCFEE 5485</strain>
    </source>
</reference>